<proteinExistence type="predicted"/>
<sequence>MNAEKHCLNCRDIIKGRADKKFCDDSCRSNYNYFRNGAEEITLVRYINSALKKNRGILKSFDIEADTKVEKGSLLAKGFDFGYFTSIFENEKLNRCYFCYEMGYLVINEYEILLIKN</sequence>
<keyword evidence="2" id="KW-1185">Reference proteome</keyword>
<dbReference type="RefSeq" id="WP_133576179.1">
    <property type="nucleotide sequence ID" value="NZ_SNYC01000004.1"/>
</dbReference>
<evidence type="ECO:0000313" key="2">
    <source>
        <dbReference type="Proteomes" id="UP000295620"/>
    </source>
</evidence>
<gene>
    <name evidence="1" type="ORF">ATK78_2312</name>
</gene>
<name>A0A4V3D1C7_9SPHI</name>
<evidence type="ECO:0000313" key="1">
    <source>
        <dbReference type="EMBL" id="TDQ10147.1"/>
    </source>
</evidence>
<reference evidence="1 2" key="1">
    <citation type="submission" date="2019-03" db="EMBL/GenBank/DDBJ databases">
        <title>Genomic Encyclopedia of Archaeal and Bacterial Type Strains, Phase II (KMG-II): from individual species to whole genera.</title>
        <authorList>
            <person name="Goeker M."/>
        </authorList>
    </citation>
    <scope>NUCLEOTIDE SEQUENCE [LARGE SCALE GENOMIC DNA]</scope>
    <source>
        <strain evidence="1 2">DSM 19035</strain>
    </source>
</reference>
<organism evidence="1 2">
    <name type="scientific">Pedobacter metabolipauper</name>
    <dbReference type="NCBI Taxonomy" id="425513"/>
    <lineage>
        <taxon>Bacteria</taxon>
        <taxon>Pseudomonadati</taxon>
        <taxon>Bacteroidota</taxon>
        <taxon>Sphingobacteriia</taxon>
        <taxon>Sphingobacteriales</taxon>
        <taxon>Sphingobacteriaceae</taxon>
        <taxon>Pedobacter</taxon>
    </lineage>
</organism>
<protein>
    <recommendedName>
        <fullName evidence="3">DUF2116 family Zn-ribbon domain-containing protein</fullName>
    </recommendedName>
</protein>
<dbReference type="OrthoDB" id="5187906at2"/>
<dbReference type="Proteomes" id="UP000295620">
    <property type="component" value="Unassembled WGS sequence"/>
</dbReference>
<dbReference type="EMBL" id="SNYC01000004">
    <property type="protein sequence ID" value="TDQ10147.1"/>
    <property type="molecule type" value="Genomic_DNA"/>
</dbReference>
<comment type="caution">
    <text evidence="1">The sequence shown here is derived from an EMBL/GenBank/DDBJ whole genome shotgun (WGS) entry which is preliminary data.</text>
</comment>
<dbReference type="AlphaFoldDB" id="A0A4V3D1C7"/>
<accession>A0A4V3D1C7</accession>
<evidence type="ECO:0008006" key="3">
    <source>
        <dbReference type="Google" id="ProtNLM"/>
    </source>
</evidence>